<evidence type="ECO:0000256" key="4">
    <source>
        <dbReference type="PIRSR" id="PIRSR000103-1"/>
    </source>
</evidence>
<dbReference type="InterPro" id="IPR036291">
    <property type="entry name" value="NAD(P)-bd_dom_sf"/>
</dbReference>
<name>A0A392M475_9FABA</name>
<evidence type="ECO:0000259" key="5">
    <source>
        <dbReference type="Pfam" id="PF03446"/>
    </source>
</evidence>
<dbReference type="InterPro" id="IPR008927">
    <property type="entry name" value="6-PGluconate_DH-like_C_sf"/>
</dbReference>
<dbReference type="InterPro" id="IPR006115">
    <property type="entry name" value="6PGDH_NADP-bd"/>
</dbReference>
<dbReference type="GO" id="GO:0016616">
    <property type="term" value="F:oxidoreductase activity, acting on the CH-OH group of donors, NAD or NADP as acceptor"/>
    <property type="evidence" value="ECO:0007669"/>
    <property type="project" value="UniProtKB-ARBA"/>
</dbReference>
<dbReference type="GO" id="GO:0050661">
    <property type="term" value="F:NADP binding"/>
    <property type="evidence" value="ECO:0007669"/>
    <property type="project" value="InterPro"/>
</dbReference>
<evidence type="ECO:0000313" key="8">
    <source>
        <dbReference type="Proteomes" id="UP000265520"/>
    </source>
</evidence>
<keyword evidence="2" id="KW-0560">Oxidoreductase</keyword>
<dbReference type="Proteomes" id="UP000265520">
    <property type="component" value="Unassembled WGS sequence"/>
</dbReference>
<feature type="non-terminal residue" evidence="7">
    <location>
        <position position="1"/>
    </location>
</feature>
<reference evidence="7 8" key="1">
    <citation type="journal article" date="2018" name="Front. Plant Sci.">
        <title>Red Clover (Trifolium pratense) and Zigzag Clover (T. medium) - A Picture of Genomic Similarities and Differences.</title>
        <authorList>
            <person name="Dluhosova J."/>
            <person name="Istvanek J."/>
            <person name="Nedelnik J."/>
            <person name="Repkova J."/>
        </authorList>
    </citation>
    <scope>NUCLEOTIDE SEQUENCE [LARGE SCALE GENOMIC DNA]</scope>
    <source>
        <strain evidence="8">cv. 10/8</strain>
        <tissue evidence="7">Leaf</tissue>
    </source>
</reference>
<evidence type="ECO:0000256" key="1">
    <source>
        <dbReference type="ARBA" id="ARBA00007598"/>
    </source>
</evidence>
<dbReference type="PANTHER" id="PTHR43580:SF2">
    <property type="entry name" value="CYTOKINE-LIKE NUCLEAR FACTOR N-PAC"/>
    <property type="match status" value="1"/>
</dbReference>
<dbReference type="InterPro" id="IPR015815">
    <property type="entry name" value="HIBADH-related"/>
</dbReference>
<dbReference type="InterPro" id="IPR029154">
    <property type="entry name" value="HIBADH-like_NADP-bd"/>
</dbReference>
<dbReference type="EMBL" id="LXQA010002893">
    <property type="protein sequence ID" value="MCH81873.1"/>
    <property type="molecule type" value="Genomic_DNA"/>
</dbReference>
<evidence type="ECO:0000259" key="6">
    <source>
        <dbReference type="Pfam" id="PF14833"/>
    </source>
</evidence>
<dbReference type="Gene3D" id="3.40.50.720">
    <property type="entry name" value="NAD(P)-binding Rossmann-like Domain"/>
    <property type="match status" value="1"/>
</dbReference>
<dbReference type="Gene3D" id="1.10.1040.10">
    <property type="entry name" value="N-(1-d-carboxylethyl)-l-norvaline Dehydrogenase, domain 2"/>
    <property type="match status" value="1"/>
</dbReference>
<dbReference type="PANTHER" id="PTHR43580">
    <property type="entry name" value="OXIDOREDUCTASE GLYR1-RELATED"/>
    <property type="match status" value="1"/>
</dbReference>
<feature type="domain" description="6-phosphogluconate dehydrogenase NADP-binding" evidence="5">
    <location>
        <begin position="1"/>
        <end position="105"/>
    </location>
</feature>
<dbReference type="GO" id="GO:0051287">
    <property type="term" value="F:NAD binding"/>
    <property type="evidence" value="ECO:0007669"/>
    <property type="project" value="InterPro"/>
</dbReference>
<comment type="caution">
    <text evidence="7">The sequence shown here is derived from an EMBL/GenBank/DDBJ whole genome shotgun (WGS) entry which is preliminary data.</text>
</comment>
<dbReference type="Pfam" id="PF14833">
    <property type="entry name" value="NAD_binding_11"/>
    <property type="match status" value="1"/>
</dbReference>
<dbReference type="SUPFAM" id="SSF51735">
    <property type="entry name" value="NAD(P)-binding Rossmann-fold domains"/>
    <property type="match status" value="1"/>
</dbReference>
<sequence length="250" mass="26507">CDLTFAMLADPQSAVDVACGKYGAANGMGPGKGYVDVSTVDVDTSKLINGQIKSTGALFLEAPVSGSKKPAEDGQLIFLTAGDKNLYDTVAPFLDIMGKSRFYLGDVGNGAAMKLVVNMIMGSMMASFSEGLLLSEKVGLDPKVLVEVFRYSSVHKIKPIVSGVCVGVISQGAISAPMYSMKGPSMIQSHYPTAFPLKHQQKAKSVSQPIPIAAAANELYKVAKSHGYSDEDFSAVIEALRSKFQHSENQ</sequence>
<organism evidence="7 8">
    <name type="scientific">Trifolium medium</name>
    <dbReference type="NCBI Taxonomy" id="97028"/>
    <lineage>
        <taxon>Eukaryota</taxon>
        <taxon>Viridiplantae</taxon>
        <taxon>Streptophyta</taxon>
        <taxon>Embryophyta</taxon>
        <taxon>Tracheophyta</taxon>
        <taxon>Spermatophyta</taxon>
        <taxon>Magnoliopsida</taxon>
        <taxon>eudicotyledons</taxon>
        <taxon>Gunneridae</taxon>
        <taxon>Pentapetalae</taxon>
        <taxon>rosids</taxon>
        <taxon>fabids</taxon>
        <taxon>Fabales</taxon>
        <taxon>Fabaceae</taxon>
        <taxon>Papilionoideae</taxon>
        <taxon>50 kb inversion clade</taxon>
        <taxon>NPAAA clade</taxon>
        <taxon>Hologalegina</taxon>
        <taxon>IRL clade</taxon>
        <taxon>Trifolieae</taxon>
        <taxon>Trifolium</taxon>
    </lineage>
</organism>
<dbReference type="InterPro" id="IPR051265">
    <property type="entry name" value="HIBADH-related_NP60_sf"/>
</dbReference>
<keyword evidence="8" id="KW-1185">Reference proteome</keyword>
<dbReference type="AlphaFoldDB" id="A0A392M475"/>
<keyword evidence="3" id="KW-0520">NAD</keyword>
<gene>
    <name evidence="7" type="ORF">A2U01_0002666</name>
</gene>
<evidence type="ECO:0000313" key="7">
    <source>
        <dbReference type="EMBL" id="MCH81873.1"/>
    </source>
</evidence>
<dbReference type="SUPFAM" id="SSF48179">
    <property type="entry name" value="6-phosphogluconate dehydrogenase C-terminal domain-like"/>
    <property type="match status" value="2"/>
</dbReference>
<evidence type="ECO:0000256" key="2">
    <source>
        <dbReference type="ARBA" id="ARBA00023002"/>
    </source>
</evidence>
<comment type="similarity">
    <text evidence="1">Belongs to the HIBADH-related family. NP60 subfamily.</text>
</comment>
<proteinExistence type="inferred from homology"/>
<protein>
    <submittedName>
        <fullName evidence="7">Glyoxylate/succinic semialdehyde reductase</fullName>
    </submittedName>
</protein>
<dbReference type="GO" id="GO:0009507">
    <property type="term" value="C:chloroplast"/>
    <property type="evidence" value="ECO:0007669"/>
    <property type="project" value="TreeGrafter"/>
</dbReference>
<dbReference type="Pfam" id="PF03446">
    <property type="entry name" value="NAD_binding_2"/>
    <property type="match status" value="1"/>
</dbReference>
<evidence type="ECO:0000256" key="3">
    <source>
        <dbReference type="ARBA" id="ARBA00023027"/>
    </source>
</evidence>
<feature type="domain" description="3-hydroxyisobutyrate dehydrogenase-like NAD-binding" evidence="6">
    <location>
        <begin position="108"/>
        <end position="153"/>
    </location>
</feature>
<dbReference type="InterPro" id="IPR013328">
    <property type="entry name" value="6PGD_dom2"/>
</dbReference>
<feature type="active site" evidence="4">
    <location>
        <position position="114"/>
    </location>
</feature>
<accession>A0A392M475</accession>
<dbReference type="PIRSF" id="PIRSF000103">
    <property type="entry name" value="HIBADH"/>
    <property type="match status" value="1"/>
</dbReference>